<accession>A0A5N4DGP1</accession>
<evidence type="ECO:0000313" key="3">
    <source>
        <dbReference type="Proteomes" id="UP000299084"/>
    </source>
</evidence>
<evidence type="ECO:0000313" key="2">
    <source>
        <dbReference type="EMBL" id="KAB1270298.1"/>
    </source>
</evidence>
<feature type="region of interest" description="Disordered" evidence="1">
    <location>
        <begin position="1"/>
        <end position="44"/>
    </location>
</feature>
<comment type="caution">
    <text evidence="2">The sequence shown here is derived from an EMBL/GenBank/DDBJ whole genome shotgun (WGS) entry which is preliminary data.</text>
</comment>
<name>A0A5N4DGP1_CAMDR</name>
<dbReference type="EMBL" id="JWIN03000012">
    <property type="protein sequence ID" value="KAB1270298.1"/>
    <property type="molecule type" value="Genomic_DNA"/>
</dbReference>
<gene>
    <name evidence="2" type="ORF">Cadr_000016880</name>
</gene>
<sequence>MEMEREGAMMGWGKARRGPENTYPLLPGDRRSHGDRAPGLEGSERLGGISSHCFPLVPCFREIFQAGPSRDRPAKDEKSGTRQKGQGWWQGWGGLGRDRAGWAGLTSRERIRYRTMRPRSTARVWLSKRAVHVRDEPTPEGHSTEGREPGQELLTEMSQGELKPNPPGPLTSSPVMLSTSTCHLCSSCSSCRISRFWRRGVVRRDTLRSPAPCTIPLCSSRSFHPLTVPTRAHSPCSRTSSRMSLRGKKRRMNQAPLLGHLIPRPLSPSAPQPSDPFSLPPWGWGGGYSMMGRVGSNGSNWGSRASLGWAPFSAAREVGLGSLGSSVPGRHSALCALPVAPDTHLSLLSSIKSSASEKFSTWSPLGSGCTEQRMEGGSAPMFPLNPKLLSRQLN</sequence>
<keyword evidence="3" id="KW-1185">Reference proteome</keyword>
<evidence type="ECO:0000256" key="1">
    <source>
        <dbReference type="SAM" id="MobiDB-lite"/>
    </source>
</evidence>
<proteinExistence type="predicted"/>
<protein>
    <submittedName>
        <fullName evidence="2">Uncharacterized protein</fullName>
    </submittedName>
</protein>
<reference evidence="2 3" key="1">
    <citation type="journal article" date="2019" name="Mol. Ecol. Resour.">
        <title>Improving Illumina assemblies with Hi-C and long reads: an example with the North African dromedary.</title>
        <authorList>
            <person name="Elbers J.P."/>
            <person name="Rogers M.F."/>
            <person name="Perelman P.L."/>
            <person name="Proskuryakova A.A."/>
            <person name="Serdyukova N.A."/>
            <person name="Johnson W.E."/>
            <person name="Horin P."/>
            <person name="Corander J."/>
            <person name="Murphy D."/>
            <person name="Burger P.A."/>
        </authorList>
    </citation>
    <scope>NUCLEOTIDE SEQUENCE [LARGE SCALE GENOMIC DNA]</scope>
    <source>
        <strain evidence="2">Drom800</strain>
        <tissue evidence="2">Blood</tissue>
    </source>
</reference>
<feature type="region of interest" description="Disordered" evidence="1">
    <location>
        <begin position="67"/>
        <end position="92"/>
    </location>
</feature>
<dbReference type="AlphaFoldDB" id="A0A5N4DGP1"/>
<feature type="compositionally biased region" description="Basic and acidic residues" evidence="1">
    <location>
        <begin position="28"/>
        <end position="44"/>
    </location>
</feature>
<organism evidence="2 3">
    <name type="scientific">Camelus dromedarius</name>
    <name type="common">Dromedary</name>
    <name type="synonym">Arabian camel</name>
    <dbReference type="NCBI Taxonomy" id="9838"/>
    <lineage>
        <taxon>Eukaryota</taxon>
        <taxon>Metazoa</taxon>
        <taxon>Chordata</taxon>
        <taxon>Craniata</taxon>
        <taxon>Vertebrata</taxon>
        <taxon>Euteleostomi</taxon>
        <taxon>Mammalia</taxon>
        <taxon>Eutheria</taxon>
        <taxon>Laurasiatheria</taxon>
        <taxon>Artiodactyla</taxon>
        <taxon>Tylopoda</taxon>
        <taxon>Camelidae</taxon>
        <taxon>Camelus</taxon>
    </lineage>
</organism>
<feature type="region of interest" description="Disordered" evidence="1">
    <location>
        <begin position="229"/>
        <end position="248"/>
    </location>
</feature>
<dbReference type="Proteomes" id="UP000299084">
    <property type="component" value="Unassembled WGS sequence"/>
</dbReference>
<feature type="compositionally biased region" description="Basic and acidic residues" evidence="1">
    <location>
        <begin position="69"/>
        <end position="80"/>
    </location>
</feature>